<feature type="compositionally biased region" description="Polar residues" evidence="2">
    <location>
        <begin position="999"/>
        <end position="1008"/>
    </location>
</feature>
<feature type="region of interest" description="Disordered" evidence="2">
    <location>
        <begin position="963"/>
        <end position="1024"/>
    </location>
</feature>
<dbReference type="Proteomes" id="UP000187455">
    <property type="component" value="Unassembled WGS sequence"/>
</dbReference>
<dbReference type="SUPFAM" id="SSF111347">
    <property type="entry name" value="Rap/Ran-GAP"/>
    <property type="match status" value="1"/>
</dbReference>
<evidence type="ECO:0000259" key="3">
    <source>
        <dbReference type="PROSITE" id="PS50085"/>
    </source>
</evidence>
<dbReference type="InterPro" id="IPR000331">
    <property type="entry name" value="Rap/Ran_GAP_dom"/>
</dbReference>
<dbReference type="InterPro" id="IPR035974">
    <property type="entry name" value="Rap/Ran-GAP_sf"/>
</dbReference>
<gene>
    <name evidence="4" type="ORF">AYI68_g1304</name>
</gene>
<dbReference type="GO" id="GO:0005096">
    <property type="term" value="F:GTPase activator activity"/>
    <property type="evidence" value="ECO:0007669"/>
    <property type="project" value="UniProtKB-KW"/>
</dbReference>
<dbReference type="GO" id="GO:0005737">
    <property type="term" value="C:cytoplasm"/>
    <property type="evidence" value="ECO:0007669"/>
    <property type="project" value="TreeGrafter"/>
</dbReference>
<keyword evidence="1" id="KW-0343">GTPase activation</keyword>
<name>A0A1R0H5V4_9FUNG</name>
<comment type="caution">
    <text evidence="4">The sequence shown here is derived from an EMBL/GenBank/DDBJ whole genome shotgun (WGS) entry which is preliminary data.</text>
</comment>
<protein>
    <submittedName>
        <fullName evidence="4">Ral GTPase-activating protein subunit alpha-1</fullName>
    </submittedName>
</protein>
<accession>A0A1R0H5V4</accession>
<feature type="domain" description="Rap-GAP" evidence="3">
    <location>
        <begin position="1846"/>
        <end position="2060"/>
    </location>
</feature>
<dbReference type="PANTHER" id="PTHR10063">
    <property type="entry name" value="TUBERIN"/>
    <property type="match status" value="1"/>
</dbReference>
<dbReference type="Gene3D" id="3.40.50.11210">
    <property type="entry name" value="Rap/Ran-GAP"/>
    <property type="match status" value="1"/>
</dbReference>
<proteinExistence type="predicted"/>
<dbReference type="FunFam" id="3.40.50.11210:FF:000001">
    <property type="entry name" value="Ral GTPase-activating protein subunit alpha-1 isoform 1"/>
    <property type="match status" value="1"/>
</dbReference>
<feature type="compositionally biased region" description="Low complexity" evidence="2">
    <location>
        <begin position="895"/>
        <end position="906"/>
    </location>
</feature>
<dbReference type="STRING" id="133383.A0A1R0H5V4"/>
<dbReference type="PROSITE" id="PS50085">
    <property type="entry name" value="RAPGAP"/>
    <property type="match status" value="1"/>
</dbReference>
<dbReference type="EMBL" id="LSSL01000466">
    <property type="protein sequence ID" value="OLY84529.1"/>
    <property type="molecule type" value="Genomic_DNA"/>
</dbReference>
<feature type="region of interest" description="Disordered" evidence="2">
    <location>
        <begin position="876"/>
        <end position="906"/>
    </location>
</feature>
<dbReference type="OrthoDB" id="19311at2759"/>
<dbReference type="PANTHER" id="PTHR10063:SF11">
    <property type="entry name" value="RHO GTPASE-ACTIVATING PROTEIN CG5521-RELATED"/>
    <property type="match status" value="1"/>
</dbReference>
<feature type="compositionally biased region" description="Polar residues" evidence="2">
    <location>
        <begin position="878"/>
        <end position="890"/>
    </location>
</feature>
<feature type="region of interest" description="Disordered" evidence="2">
    <location>
        <begin position="331"/>
        <end position="365"/>
    </location>
</feature>
<feature type="compositionally biased region" description="Polar residues" evidence="2">
    <location>
        <begin position="965"/>
        <end position="974"/>
    </location>
</feature>
<dbReference type="Pfam" id="PF02145">
    <property type="entry name" value="Rap_GAP"/>
    <property type="match status" value="1"/>
</dbReference>
<evidence type="ECO:0000313" key="5">
    <source>
        <dbReference type="Proteomes" id="UP000187455"/>
    </source>
</evidence>
<evidence type="ECO:0000313" key="4">
    <source>
        <dbReference type="EMBL" id="OLY84529.1"/>
    </source>
</evidence>
<feature type="region of interest" description="Disordered" evidence="2">
    <location>
        <begin position="935"/>
        <end position="954"/>
    </location>
</feature>
<sequence length="2100" mass="240006">MPYSNKPNVEPSYSSLTQDPTFSQISIECSSLFSTPSHFPIDVLAPVSQNFSLKLQELLKSKRSSNSWFNERGKSATQFNNLLDFLAPLPDNELLYTFVRFHERIFEIIHKRFQDITSSIIDSSDVISPTFSPNIQMLISSIDLLRNLFFFIPQKLSQQWKQTEILSMLTSLIDYRNNQEIRIYGFRVLLIYMLSLGGNYSSEVIFLFKNSIILQSFKETDLFKISCHTSDVINSLNDDTFVPTVLDFEQSIIKSEYPKSVCPILSVDTDYYISAQGIIASRMLSDFFSTITFFSNFLYFQPSSPSTSSASKNDTSLMTEPDQASIKLPASQNDQNTSHLSQLSTQPSTSNLHNNVTETTPPPRNGYFTQRLDSIEFPDMSSIFLPSISKYPIKSINFISRFLLSNKSIDSSIKSLIDYFSSSYISFFIKPKDGKKSLGGVPIPLMKIFVSHLLKYVVPRDIVSNQIINKSPVPTIDQFDYQKSQIFQPLYSKTHSYTYPEVIRKYNQDLWVESNPTMQNFFESVIFGSLNISNAAVLCAGYKIETCLEIFNHVENTQLGALTIFNTFLQMDRLRKPSLFVKPTLPDQITKWQSIMKRYFHSVLHNVKMNVNLDELWNERRLSVFYFCLITFRSIYQLDKLEISPEILESCINDLLDSLKIILVRAPKQLEDTDSPYCLGTMAIVLLFETIIEGWLLVIEDKFSFHKKLLSIFKIDSPWNSRYQVWSNVLQALTMTLGTKMLKIDELELLQDYMFSGQIRKGGNRGLKNKLELYQYIQLIDIKNGKPLDDPFASLTPFILTSKCSLIASQLVLDFLANRKDVNISLFSTEIPLVPPKNLLKFSGYILPDELSNSFNRAKSFLNSDLQNKIFKNREQSKISPHQSSPNNLNPLLDGNSGLNNSPLPLNLNKPRVTSFKKSLNIPNTQSENLIPTYLSSNFTNNEPKSPLTSRSTNALVTAKPFPEYNSQSESPMNSPKRPPDSQSPDEHTSLTIPKKPQKSISLSLNNDTRSRVPTRISTSPKATYKKIRKKSISAIKNIVQFFHFEKSRDEKKKNQNLLSESESLSYSKEQYKKAIQHCFSSMNEWILLKTPFWKNFNLNEHVDWDSNDQSIKRIWSNWWSMVEKPVNVKNLEAKKIITMGLAKAWDIKLILADRQTASGVDSVTDDKLEFAPWLFELCRGPQDSDICSVLSLRAISRVFCRTFSPTYSIPPIYQALFYRVVLESLSEKALEFEYGLKCLEVTLTECNRIFALDVPGCFMVIDALSDSLSMIFSTNFQYKLSDSAIEGAANFLISVITLLGSSFHNIAENMTMCPRAIIVDGQESSIEWVEFNPEARLNQLCLLLFSLILNRKEILNNVSESSLSKITGNLISCLSIACFTYTKSISLAENATRLILGMAFDMDKNLALVAIDCLRSFLSRNSPSEVIDMLGYELILQICRKLTFVCIENIDRFVDTGEQNFAKIFCEALLLLMSYIIAVPDVILGKQSGLDINEHRNLESLVFNDLIKGTTDRIKSMSKLSKHQYNFNATLETHVGDTPMNLDNLVVNLIRTEFTKTSEYNEMCKSYDEKKAEQSSTWINNTIMVFTYHLMQYFDNHQSLNGIEHGMNELDNEFNDLDNIKDGDEILFFGFGDSVVSLIRSNDDDNVKITLRSVAGKFTGFIYSYLESSESPRIELEREEPAILKIIEDQLYVDNMFDINQFIPRKDPFKIETKSTKTLILSPTTSEHYDTFEYPKVRSINPLNIDWASYKAAANDSFTAENQRIEKLVSNTKDFVYSFKSKEQLALEKIVRQEPKMLSLASKKQETLFNEFRLIMQHFGLFDNIRGCPDSFRSLKPSQQLFRDMRLLDKISPKENIKVAICYVAPNQTTESEILSNNQNSTSMAYREFVRSLGWPVNLENFTGYIGKLNTDGTDGRIAPYFSTNYLELVFHDCTEMPTDPKDAKQLRKKRHIGNDFVHIIWNENFCDYRPETISGDFGNAQIHIRPLPSNLGSYGVSLYVDNRIDGIGPLVENMVLGPDLLSSIVRSWVISAHRQALWMRLPSYYHPYLKRLESINQIVKNHCSSGWSNTTYPNLFLVNPGTIARSNPTASESIQTVH</sequence>
<dbReference type="GO" id="GO:0051056">
    <property type="term" value="P:regulation of small GTPase mediated signal transduction"/>
    <property type="evidence" value="ECO:0007669"/>
    <property type="project" value="InterPro"/>
</dbReference>
<evidence type="ECO:0000256" key="2">
    <source>
        <dbReference type="SAM" id="MobiDB-lite"/>
    </source>
</evidence>
<dbReference type="InterPro" id="IPR027107">
    <property type="entry name" value="Tuberin/Ral-act_asu"/>
</dbReference>
<reference evidence="4 5" key="1">
    <citation type="journal article" date="2016" name="Mol. Biol. Evol.">
        <title>Genome-Wide Survey of Gut Fungi (Harpellales) Reveals the First Horizontally Transferred Ubiquitin Gene from a Mosquito Host.</title>
        <authorList>
            <person name="Wang Y."/>
            <person name="White M.M."/>
            <person name="Kvist S."/>
            <person name="Moncalvo J.M."/>
        </authorList>
    </citation>
    <scope>NUCLEOTIDE SEQUENCE [LARGE SCALE GENOMIC DNA]</scope>
    <source>
        <strain evidence="4 5">ALG-7-W6</strain>
    </source>
</reference>
<feature type="compositionally biased region" description="Polar residues" evidence="2">
    <location>
        <begin position="331"/>
        <end position="359"/>
    </location>
</feature>
<organism evidence="4 5">
    <name type="scientific">Smittium mucronatum</name>
    <dbReference type="NCBI Taxonomy" id="133383"/>
    <lineage>
        <taxon>Eukaryota</taxon>
        <taxon>Fungi</taxon>
        <taxon>Fungi incertae sedis</taxon>
        <taxon>Zoopagomycota</taxon>
        <taxon>Kickxellomycotina</taxon>
        <taxon>Harpellomycetes</taxon>
        <taxon>Harpellales</taxon>
        <taxon>Legeriomycetaceae</taxon>
        <taxon>Smittium</taxon>
    </lineage>
</organism>
<keyword evidence="5" id="KW-1185">Reference proteome</keyword>
<dbReference type="GO" id="GO:0005634">
    <property type="term" value="C:nucleus"/>
    <property type="evidence" value="ECO:0007669"/>
    <property type="project" value="InterPro"/>
</dbReference>
<evidence type="ECO:0000256" key="1">
    <source>
        <dbReference type="ARBA" id="ARBA00022468"/>
    </source>
</evidence>